<dbReference type="SUPFAM" id="SSF46565">
    <property type="entry name" value="Chaperone J-domain"/>
    <property type="match status" value="1"/>
</dbReference>
<dbReference type="PRINTS" id="PR00625">
    <property type="entry name" value="JDOMAIN"/>
</dbReference>
<sequence length="368" mass="42512">MYNVMGIKQNFTKDELKRAYLELSKKFHPDVNHGKHMKFLEVQKAFGYLSDPKERLEYDQLNEIEYNFFEQKWKREFDPAKEKGKDYAIALRDMKMNATVVSFVERVVDRAYKTKELIKYRPEISRNGRFSNIYFVLDGSESMNIFNDDDKIMRGVPLTYRETIDKDGTRARLTSIDEKYRPLMVQALYISKCLSAMNTLVNDVKKMNSVRTATFRIFAEENKILCDNTSLDQLSEVLKWSYKQFLFEGARTKLYDAILNSFVHCALVNTIGQTLFVVLTDGQDTCSKNSLEDVVDFVKKNGNIHIILIALNLADVAHLKKIADAAKFGRVLQVGDRFEFADVQDAYKEVGKQLLLESTSKGAIRLGR</sequence>
<protein>
    <recommendedName>
        <fullName evidence="5">J domain-containing protein</fullName>
    </recommendedName>
</protein>
<dbReference type="SUPFAM" id="SSF53300">
    <property type="entry name" value="vWA-like"/>
    <property type="match status" value="1"/>
</dbReference>
<dbReference type="Gene3D" id="1.10.287.110">
    <property type="entry name" value="DnaJ domain"/>
    <property type="match status" value="1"/>
</dbReference>
<dbReference type="PANTHER" id="PTHR44145">
    <property type="entry name" value="DNAJ HOMOLOG SUBFAMILY A MEMBER 3, MITOCHONDRIAL"/>
    <property type="match status" value="1"/>
</dbReference>
<evidence type="ECO:0000259" key="3">
    <source>
        <dbReference type="PROSITE" id="PS50234"/>
    </source>
</evidence>
<dbReference type="SMART" id="SM00271">
    <property type="entry name" value="DnaJ"/>
    <property type="match status" value="1"/>
</dbReference>
<dbReference type="InterPro" id="IPR051938">
    <property type="entry name" value="Apopto_cytoskel_mod"/>
</dbReference>
<evidence type="ECO:0000259" key="2">
    <source>
        <dbReference type="PROSITE" id="PS50076"/>
    </source>
</evidence>
<dbReference type="EMBL" id="MK072410">
    <property type="protein sequence ID" value="AYV84528.1"/>
    <property type="molecule type" value="Genomic_DNA"/>
</dbReference>
<reference evidence="4" key="1">
    <citation type="submission" date="2018-10" db="EMBL/GenBank/DDBJ databases">
        <title>Hidden diversity of soil giant viruses.</title>
        <authorList>
            <person name="Schulz F."/>
            <person name="Alteio L."/>
            <person name="Goudeau D."/>
            <person name="Ryan E.M."/>
            <person name="Malmstrom R.R."/>
            <person name="Blanchard J."/>
            <person name="Woyke T."/>
        </authorList>
    </citation>
    <scope>NUCLEOTIDE SEQUENCE</scope>
    <source>
        <strain evidence="4">HYV1</strain>
    </source>
</reference>
<feature type="domain" description="VWFA" evidence="3">
    <location>
        <begin position="132"/>
        <end position="350"/>
    </location>
</feature>
<evidence type="ECO:0000256" key="1">
    <source>
        <dbReference type="ARBA" id="ARBA00023186"/>
    </source>
</evidence>
<keyword evidence="1" id="KW-0143">Chaperone</keyword>
<feature type="domain" description="J" evidence="2">
    <location>
        <begin position="1"/>
        <end position="62"/>
    </location>
</feature>
<accession>A0A3G5ABC8</accession>
<dbReference type="InterPro" id="IPR001623">
    <property type="entry name" value="DnaJ_domain"/>
</dbReference>
<dbReference type="Pfam" id="PF00226">
    <property type="entry name" value="DnaJ"/>
    <property type="match status" value="1"/>
</dbReference>
<dbReference type="PANTHER" id="PTHR44145:SF3">
    <property type="entry name" value="DNAJ HOMOLOG SUBFAMILY A MEMBER 3, MITOCHONDRIAL"/>
    <property type="match status" value="1"/>
</dbReference>
<evidence type="ECO:0008006" key="5">
    <source>
        <dbReference type="Google" id="ProtNLM"/>
    </source>
</evidence>
<dbReference type="Gene3D" id="3.40.50.410">
    <property type="entry name" value="von Willebrand factor, type A domain"/>
    <property type="match status" value="1"/>
</dbReference>
<dbReference type="InterPro" id="IPR036869">
    <property type="entry name" value="J_dom_sf"/>
</dbReference>
<evidence type="ECO:0000313" key="4">
    <source>
        <dbReference type="EMBL" id="AYV84528.1"/>
    </source>
</evidence>
<name>A0A3G5ABC8_9VIRU</name>
<dbReference type="CDD" id="cd06257">
    <property type="entry name" value="DnaJ"/>
    <property type="match status" value="1"/>
</dbReference>
<dbReference type="InterPro" id="IPR002035">
    <property type="entry name" value="VWF_A"/>
</dbReference>
<dbReference type="InterPro" id="IPR036465">
    <property type="entry name" value="vWFA_dom_sf"/>
</dbReference>
<proteinExistence type="predicted"/>
<organism evidence="4">
    <name type="scientific">Hyperionvirus sp</name>
    <dbReference type="NCBI Taxonomy" id="2487770"/>
    <lineage>
        <taxon>Viruses</taxon>
        <taxon>Varidnaviria</taxon>
        <taxon>Bamfordvirae</taxon>
        <taxon>Nucleocytoviricota</taxon>
        <taxon>Megaviricetes</taxon>
        <taxon>Imitervirales</taxon>
        <taxon>Mimiviridae</taxon>
        <taxon>Klosneuvirinae</taxon>
    </lineage>
</organism>
<dbReference type="PROSITE" id="PS50234">
    <property type="entry name" value="VWFA"/>
    <property type="match status" value="1"/>
</dbReference>
<dbReference type="PROSITE" id="PS50076">
    <property type="entry name" value="DNAJ_2"/>
    <property type="match status" value="1"/>
</dbReference>
<gene>
    <name evidence="4" type="ORF">Hyperionvirus28_16</name>
</gene>